<comment type="caution">
    <text evidence="1">The sequence shown here is derived from an EMBL/GenBank/DDBJ whole genome shotgun (WGS) entry which is preliminary data.</text>
</comment>
<name>A0A838LAP2_9SPHN</name>
<evidence type="ECO:0000313" key="2">
    <source>
        <dbReference type="Proteomes" id="UP000570166"/>
    </source>
</evidence>
<accession>A0A838LAP2</accession>
<dbReference type="EMBL" id="JACEIB010000027">
    <property type="protein sequence ID" value="MBA2936097.1"/>
    <property type="molecule type" value="Genomic_DNA"/>
</dbReference>
<reference evidence="1 2" key="1">
    <citation type="submission" date="2020-07" db="EMBL/GenBank/DDBJ databases">
        <authorList>
            <person name="Sun Q."/>
        </authorList>
    </citation>
    <scope>NUCLEOTIDE SEQUENCE [LARGE SCALE GENOMIC DNA]</scope>
    <source>
        <strain evidence="1 2">CGMCC 1.13654</strain>
    </source>
</reference>
<organism evidence="1 2">
    <name type="scientific">Sphingomonas chungangi</name>
    <dbReference type="NCBI Taxonomy" id="2683589"/>
    <lineage>
        <taxon>Bacteria</taxon>
        <taxon>Pseudomonadati</taxon>
        <taxon>Pseudomonadota</taxon>
        <taxon>Alphaproteobacteria</taxon>
        <taxon>Sphingomonadales</taxon>
        <taxon>Sphingomonadaceae</taxon>
        <taxon>Sphingomonas</taxon>
    </lineage>
</organism>
<dbReference type="Proteomes" id="UP000570166">
    <property type="component" value="Unassembled WGS sequence"/>
</dbReference>
<proteinExistence type="predicted"/>
<keyword evidence="2" id="KW-1185">Reference proteome</keyword>
<dbReference type="AlphaFoldDB" id="A0A838LAP2"/>
<evidence type="ECO:0000313" key="1">
    <source>
        <dbReference type="EMBL" id="MBA2936097.1"/>
    </source>
</evidence>
<dbReference type="RefSeq" id="WP_160363986.1">
    <property type="nucleotide sequence ID" value="NZ_JACEIB010000027.1"/>
</dbReference>
<sequence length="91" mass="10160">MADLNEASIPLFAATNTGSLSLRLTFKLLAWLYEADKLDRDELEAIAGGLIAELGSDAERFEQWQMLRDWVPDLRKPRDPAKSAAVERKAA</sequence>
<protein>
    <submittedName>
        <fullName evidence="1">Uncharacterized protein</fullName>
    </submittedName>
</protein>
<gene>
    <name evidence="1" type="ORF">HZF05_18600</name>
</gene>